<dbReference type="STRING" id="457570.Nther_1634"/>
<dbReference type="RefSeq" id="WP_012448076.1">
    <property type="nucleotide sequence ID" value="NC_010718.1"/>
</dbReference>
<accession>B2A4N3</accession>
<dbReference type="Pfam" id="PF14045">
    <property type="entry name" value="YIEGIA"/>
    <property type="match status" value="1"/>
</dbReference>
<dbReference type="InterPro" id="IPR025918">
    <property type="entry name" value="YIEGIA"/>
</dbReference>
<name>B2A4N3_NATTJ</name>
<evidence type="ECO:0000256" key="1">
    <source>
        <dbReference type="SAM" id="Phobius"/>
    </source>
</evidence>
<gene>
    <name evidence="2" type="ordered locus">Nther_1634</name>
</gene>
<dbReference type="Proteomes" id="UP000001683">
    <property type="component" value="Chromosome"/>
</dbReference>
<reference evidence="2 3" key="1">
    <citation type="submission" date="2008-04" db="EMBL/GenBank/DDBJ databases">
        <title>Complete sequence of chromosome of Natranaerobius thermophilus JW/NM-WN-LF.</title>
        <authorList>
            <consortium name="US DOE Joint Genome Institute"/>
            <person name="Copeland A."/>
            <person name="Lucas S."/>
            <person name="Lapidus A."/>
            <person name="Glavina del Rio T."/>
            <person name="Dalin E."/>
            <person name="Tice H."/>
            <person name="Bruce D."/>
            <person name="Goodwin L."/>
            <person name="Pitluck S."/>
            <person name="Chertkov O."/>
            <person name="Brettin T."/>
            <person name="Detter J.C."/>
            <person name="Han C."/>
            <person name="Kuske C.R."/>
            <person name="Schmutz J."/>
            <person name="Larimer F."/>
            <person name="Land M."/>
            <person name="Hauser L."/>
            <person name="Kyrpides N."/>
            <person name="Lykidis A."/>
            <person name="Mesbah N.M."/>
            <person name="Wiegel J."/>
        </authorList>
    </citation>
    <scope>NUCLEOTIDE SEQUENCE [LARGE SCALE GENOMIC DNA]</scope>
    <source>
        <strain evidence="3">ATCC BAA-1301 / DSM 18059 / JW/NM-WN-LF</strain>
    </source>
</reference>
<sequence length="303" mass="33225">MIPEIEIQLQAIALGTVIGTGARYILLRSDFRIYPSYPHGNVIHLSLGFVAAFLGAVAIPALLEEEYTAVTFLALAAQQFREIRNMERETLTNLESTELVPRGNQYIEGISKVFEARNYLVMAAALLTSTATYLTVSSLIGGIIGVSATLATFRIMRGKKVGDFADIQLGELSFDDSLLFVEDIPMVNYGDSQVQETILNKGFGLIITPKNDNAGATLTNTGQRMAIVHDVASMLGVYKDVNTEEFTPVIRRDLDTGRLAMVIIPLEGNPDYLIEAVKYVPILESALRYPLKSRPGYKAGNDK</sequence>
<dbReference type="eggNOG" id="ENOG502Z8EA">
    <property type="taxonomic scope" value="Bacteria"/>
</dbReference>
<organism evidence="2 3">
    <name type="scientific">Natranaerobius thermophilus (strain ATCC BAA-1301 / DSM 18059 / JW/NM-WN-LF)</name>
    <dbReference type="NCBI Taxonomy" id="457570"/>
    <lineage>
        <taxon>Bacteria</taxon>
        <taxon>Bacillati</taxon>
        <taxon>Bacillota</taxon>
        <taxon>Clostridia</taxon>
        <taxon>Natranaerobiales</taxon>
        <taxon>Natranaerobiaceae</taxon>
        <taxon>Natranaerobius</taxon>
    </lineage>
</organism>
<keyword evidence="1" id="KW-0812">Transmembrane</keyword>
<proteinExistence type="predicted"/>
<evidence type="ECO:0000313" key="3">
    <source>
        <dbReference type="Proteomes" id="UP000001683"/>
    </source>
</evidence>
<dbReference type="FunCoup" id="B2A4N3">
    <property type="interactions" value="58"/>
</dbReference>
<feature type="transmembrane region" description="Helical" evidence="1">
    <location>
        <begin position="119"/>
        <end position="150"/>
    </location>
</feature>
<evidence type="ECO:0008006" key="4">
    <source>
        <dbReference type="Google" id="ProtNLM"/>
    </source>
</evidence>
<dbReference type="KEGG" id="nth:Nther_1634"/>
<dbReference type="EMBL" id="CP001034">
    <property type="protein sequence ID" value="ACB85208.1"/>
    <property type="molecule type" value="Genomic_DNA"/>
</dbReference>
<keyword evidence="1" id="KW-1133">Transmembrane helix</keyword>
<dbReference type="AlphaFoldDB" id="B2A4N3"/>
<reference evidence="2 3" key="2">
    <citation type="journal article" date="2011" name="J. Bacteriol.">
        <title>Complete genome sequence of the anaerobic, halophilic alkalithermophile Natranaerobius thermophilus JW/NM-WN-LF.</title>
        <authorList>
            <person name="Zhao B."/>
            <person name="Mesbah N.M."/>
            <person name="Dalin E."/>
            <person name="Goodwin L."/>
            <person name="Nolan M."/>
            <person name="Pitluck S."/>
            <person name="Chertkov O."/>
            <person name="Brettin T.S."/>
            <person name="Han J."/>
            <person name="Larimer F.W."/>
            <person name="Land M.L."/>
            <person name="Hauser L."/>
            <person name="Kyrpides N."/>
            <person name="Wiegel J."/>
        </authorList>
    </citation>
    <scope>NUCLEOTIDE SEQUENCE [LARGE SCALE GENOMIC DNA]</scope>
    <source>
        <strain evidence="3">ATCC BAA-1301 / DSM 18059 / JW/NM-WN-LF</strain>
    </source>
</reference>
<feature type="transmembrane region" description="Helical" evidence="1">
    <location>
        <begin position="42"/>
        <end position="63"/>
    </location>
</feature>
<dbReference type="OrthoDB" id="1846546at2"/>
<evidence type="ECO:0000313" key="2">
    <source>
        <dbReference type="EMBL" id="ACB85208.1"/>
    </source>
</evidence>
<keyword evidence="3" id="KW-1185">Reference proteome</keyword>
<protein>
    <recommendedName>
        <fullName evidence="4">YIEGIA protein</fullName>
    </recommendedName>
</protein>
<keyword evidence="1" id="KW-0472">Membrane</keyword>
<dbReference type="InParanoid" id="B2A4N3"/>
<dbReference type="HOGENOM" id="CLU_080450_0_0_9"/>